<comment type="cofactor">
    <cofactor evidence="1">
        <name>[4Fe-4S] cluster</name>
        <dbReference type="ChEBI" id="CHEBI:49883"/>
    </cofactor>
</comment>
<comment type="subunit">
    <text evidence="3">Monomer.</text>
</comment>
<keyword evidence="6" id="KW-0269">Exonuclease</keyword>
<dbReference type="InParanoid" id="A0A507B4M6"/>
<comment type="caution">
    <text evidence="8">The sequence shown here is derived from an EMBL/GenBank/DDBJ whole genome shotgun (WGS) entry which is preliminary data.</text>
</comment>
<dbReference type="PANTHER" id="PTHR14464:SF4">
    <property type="entry name" value="EXONUCLEASE V"/>
    <property type="match status" value="1"/>
</dbReference>
<keyword evidence="4" id="KW-0408">Iron</keyword>
<evidence type="ECO:0000256" key="4">
    <source>
        <dbReference type="ARBA" id="ARBA00022485"/>
    </source>
</evidence>
<reference evidence="8 9" key="1">
    <citation type="submission" date="2019-06" db="EMBL/GenBank/DDBJ databases">
        <title>Draft genome sequence of the filamentous fungus Phialemoniopsis curvata isolated from diesel fuel.</title>
        <authorList>
            <person name="Varaljay V.A."/>
            <person name="Lyon W.J."/>
            <person name="Crouch A.L."/>
            <person name="Drake C.E."/>
            <person name="Hollomon J.M."/>
            <person name="Nadeau L.J."/>
            <person name="Nunn H.S."/>
            <person name="Stevenson B.S."/>
            <person name="Bojanowski C.L."/>
            <person name="Crookes-Goodson W.J."/>
        </authorList>
    </citation>
    <scope>NUCLEOTIDE SEQUENCE [LARGE SCALE GENOMIC DNA]</scope>
    <source>
        <strain evidence="8 9">D216</strain>
    </source>
</reference>
<gene>
    <name evidence="8" type="ORF">E0L32_000430</name>
</gene>
<evidence type="ECO:0008006" key="10">
    <source>
        <dbReference type="Google" id="ProtNLM"/>
    </source>
</evidence>
<name>A0A507B4M6_9PEZI</name>
<keyword evidence="6" id="KW-0378">Hydrolase</keyword>
<protein>
    <recommendedName>
        <fullName evidence="10">Defects in morphology protein 1</fullName>
    </recommendedName>
</protein>
<accession>A0A507B4M6</accession>
<evidence type="ECO:0000256" key="7">
    <source>
        <dbReference type="SAM" id="MobiDB-lite"/>
    </source>
</evidence>
<dbReference type="GO" id="GO:0051539">
    <property type="term" value="F:4 iron, 4 sulfur cluster binding"/>
    <property type="evidence" value="ECO:0007669"/>
    <property type="project" value="UniProtKB-KW"/>
</dbReference>
<dbReference type="Proteomes" id="UP000319257">
    <property type="component" value="Unassembled WGS sequence"/>
</dbReference>
<dbReference type="GO" id="GO:0005739">
    <property type="term" value="C:mitochondrion"/>
    <property type="evidence" value="ECO:0007669"/>
    <property type="project" value="TreeGrafter"/>
</dbReference>
<dbReference type="GO" id="GO:0036297">
    <property type="term" value="P:interstrand cross-link repair"/>
    <property type="evidence" value="ECO:0007669"/>
    <property type="project" value="TreeGrafter"/>
</dbReference>
<evidence type="ECO:0000256" key="1">
    <source>
        <dbReference type="ARBA" id="ARBA00001966"/>
    </source>
</evidence>
<organism evidence="8 9">
    <name type="scientific">Thyridium curvatum</name>
    <dbReference type="NCBI Taxonomy" id="1093900"/>
    <lineage>
        <taxon>Eukaryota</taxon>
        <taxon>Fungi</taxon>
        <taxon>Dikarya</taxon>
        <taxon>Ascomycota</taxon>
        <taxon>Pezizomycotina</taxon>
        <taxon>Sordariomycetes</taxon>
        <taxon>Sordariomycetidae</taxon>
        <taxon>Thyridiales</taxon>
        <taxon>Thyridiaceae</taxon>
        <taxon>Thyridium</taxon>
    </lineage>
</organism>
<keyword evidence="9" id="KW-1185">Reference proteome</keyword>
<feature type="region of interest" description="Disordered" evidence="7">
    <location>
        <begin position="544"/>
        <end position="573"/>
    </location>
</feature>
<dbReference type="PANTHER" id="PTHR14464">
    <property type="entry name" value="EXONUCLEASE V"/>
    <property type="match status" value="1"/>
</dbReference>
<keyword evidence="4" id="KW-0411">Iron-sulfur</keyword>
<keyword evidence="4" id="KW-0004">4Fe-4S</keyword>
<evidence type="ECO:0000313" key="9">
    <source>
        <dbReference type="Proteomes" id="UP000319257"/>
    </source>
</evidence>
<dbReference type="AlphaFoldDB" id="A0A507B4M6"/>
<dbReference type="GO" id="GO:0045145">
    <property type="term" value="F:single-stranded DNA 5'-3' DNA exonuclease activity"/>
    <property type="evidence" value="ECO:0007669"/>
    <property type="project" value="InterPro"/>
</dbReference>
<keyword evidence="4" id="KW-0479">Metal-binding</keyword>
<proteinExistence type="inferred from homology"/>
<evidence type="ECO:0000256" key="3">
    <source>
        <dbReference type="ARBA" id="ARBA00011245"/>
    </source>
</evidence>
<keyword evidence="5" id="KW-0540">Nuclease</keyword>
<dbReference type="InterPro" id="IPR019190">
    <property type="entry name" value="EXOV"/>
</dbReference>
<comment type="similarity">
    <text evidence="2">Belongs to the EXO5 family.</text>
</comment>
<dbReference type="RefSeq" id="XP_030995747.1">
    <property type="nucleotide sequence ID" value="XM_031138703.1"/>
</dbReference>
<sequence length="573" mass="62774">MAIAQPTDNDSDYGWDLSLDEEELLVSLNFAAASNPTPPSLGAKARESPAQRTELIPSFAAAAAVDFAADPVAASLYDQKSHRDISEPDPSLAGRYEAATHSIKAFARVAGSAGETYRQTVLGLSNEEVKVSYPDLSNDLSVVEPPTEETAEPSALSTSSQLPPLVRFRTYPKKPLSVSDLTAGAWCELQYAYTLTLLPGGKRTRTAAMKGGSKVHKELEDEVHVTVQIEVTKREDAFGLKLWNIIQGLRTLRQTGLTRELEVWGVIDGNVVNGIIDGLSYDNPDPQFEDEEGAGGKAAPEVAPDQQTITEFFPSSQPAGDKARPPPKIYLTDVKTRASNTLPKGAAVRPTKVQLFMYHRFLAAMACGQLDFLRVIRRYGLDPDEQFSDSFLAQVGELHDEIFYDAPSPPATDVELSEDPSAGALRYQSLRALIPLVAEELRLTFPQGEDSLGKLVAVEYRARARESPQDGGEDAGETGGRLIGTNVMQVDNAVLDEYLGSYMQWWRGEREARGVDIEEFYKCGFCEFAEQCDWRRGLHREASRLARERSAPRRRRSGNTPALERTGSASADG</sequence>
<evidence type="ECO:0000313" key="8">
    <source>
        <dbReference type="EMBL" id="TPX14036.1"/>
    </source>
</evidence>
<dbReference type="GO" id="GO:0005634">
    <property type="term" value="C:nucleus"/>
    <property type="evidence" value="ECO:0007669"/>
    <property type="project" value="TreeGrafter"/>
</dbReference>
<evidence type="ECO:0000256" key="6">
    <source>
        <dbReference type="ARBA" id="ARBA00022839"/>
    </source>
</evidence>
<dbReference type="GeneID" id="41967877"/>
<dbReference type="EMBL" id="SKBQ01000002">
    <property type="protein sequence ID" value="TPX14036.1"/>
    <property type="molecule type" value="Genomic_DNA"/>
</dbReference>
<evidence type="ECO:0000256" key="5">
    <source>
        <dbReference type="ARBA" id="ARBA00022722"/>
    </source>
</evidence>
<dbReference type="OrthoDB" id="354769at2759"/>
<dbReference type="Pfam" id="PF09810">
    <property type="entry name" value="Exo5"/>
    <property type="match status" value="1"/>
</dbReference>
<evidence type="ECO:0000256" key="2">
    <source>
        <dbReference type="ARBA" id="ARBA00009797"/>
    </source>
</evidence>